<keyword evidence="4" id="KW-0863">Zinc-finger</keyword>
<evidence type="ECO:0000256" key="2">
    <source>
        <dbReference type="ARBA" id="ARBA00022692"/>
    </source>
</evidence>
<protein>
    <submittedName>
        <fullName evidence="10">RN145 protein</fullName>
    </submittedName>
</protein>
<dbReference type="GO" id="GO:0036503">
    <property type="term" value="P:ERAD pathway"/>
    <property type="evidence" value="ECO:0007669"/>
    <property type="project" value="TreeGrafter"/>
</dbReference>
<dbReference type="GO" id="GO:0016020">
    <property type="term" value="C:membrane"/>
    <property type="evidence" value="ECO:0007669"/>
    <property type="project" value="UniProtKB-SubCell"/>
</dbReference>
<dbReference type="EMBL" id="VWZK01008791">
    <property type="protein sequence ID" value="NXG72862.1"/>
    <property type="molecule type" value="Genomic_DNA"/>
</dbReference>
<dbReference type="GO" id="GO:0008270">
    <property type="term" value="F:zinc ion binding"/>
    <property type="evidence" value="ECO:0007669"/>
    <property type="project" value="UniProtKB-KW"/>
</dbReference>
<proteinExistence type="predicted"/>
<evidence type="ECO:0000256" key="8">
    <source>
        <dbReference type="SAM" id="Phobius"/>
    </source>
</evidence>
<dbReference type="Proteomes" id="UP000578343">
    <property type="component" value="Unassembled WGS sequence"/>
</dbReference>
<comment type="subcellular location">
    <subcellularLocation>
        <location evidence="1">Membrane</location>
        <topology evidence="1">Multi-pass membrane protein</topology>
    </subcellularLocation>
</comment>
<dbReference type="AlphaFoldDB" id="A0A7K9E858"/>
<sequence>TQSPRPWLFGAPALPVLARLCGVPPQALPHLNACAAALTAARLLCLLGSYLLVPFQLAATAAREVVQALEVSRLVALGVSLWSHLSVPLLFLIFWLVLFTLRLLAFLTSPSSPLAQQGLLFLLLSSAAECCSTPYSLVGLTFTVSYLALGLLNLCKFYLLGFDAFQNGNVMHR</sequence>
<evidence type="ECO:0000256" key="5">
    <source>
        <dbReference type="ARBA" id="ARBA00022833"/>
    </source>
</evidence>
<dbReference type="InterPro" id="IPR025754">
    <property type="entry name" value="TRC8_N_dom"/>
</dbReference>
<feature type="non-terminal residue" evidence="10">
    <location>
        <position position="1"/>
    </location>
</feature>
<dbReference type="GO" id="GO:0012505">
    <property type="term" value="C:endomembrane system"/>
    <property type="evidence" value="ECO:0007669"/>
    <property type="project" value="TreeGrafter"/>
</dbReference>
<reference evidence="10 11" key="1">
    <citation type="submission" date="2019-09" db="EMBL/GenBank/DDBJ databases">
        <title>Bird 10,000 Genomes (B10K) Project - Family phase.</title>
        <authorList>
            <person name="Zhang G."/>
        </authorList>
    </citation>
    <scope>NUCLEOTIDE SEQUENCE [LARGE SCALE GENOMIC DNA]</scope>
    <source>
        <strain evidence="10">B10K-DU-001-21</strain>
        <tissue evidence="10">Muscle</tissue>
    </source>
</reference>
<feature type="transmembrane region" description="Helical" evidence="8">
    <location>
        <begin position="144"/>
        <end position="165"/>
    </location>
</feature>
<gene>
    <name evidence="10" type="primary">Rnf145_1</name>
    <name evidence="10" type="ORF">BARMAR_R09329</name>
</gene>
<evidence type="ECO:0000313" key="10">
    <source>
        <dbReference type="EMBL" id="NXG72862.1"/>
    </source>
</evidence>
<accession>A0A7K9E858</accession>
<keyword evidence="2 8" id="KW-0812">Transmembrane</keyword>
<feature type="transmembrane region" description="Helical" evidence="8">
    <location>
        <begin position="28"/>
        <end position="53"/>
    </location>
</feature>
<evidence type="ECO:0000256" key="7">
    <source>
        <dbReference type="ARBA" id="ARBA00023136"/>
    </source>
</evidence>
<evidence type="ECO:0000256" key="4">
    <source>
        <dbReference type="ARBA" id="ARBA00022771"/>
    </source>
</evidence>
<dbReference type="GO" id="GO:0043161">
    <property type="term" value="P:proteasome-mediated ubiquitin-dependent protein catabolic process"/>
    <property type="evidence" value="ECO:0007669"/>
    <property type="project" value="TreeGrafter"/>
</dbReference>
<keyword evidence="7 8" id="KW-0472">Membrane</keyword>
<evidence type="ECO:0000256" key="6">
    <source>
        <dbReference type="ARBA" id="ARBA00022989"/>
    </source>
</evidence>
<keyword evidence="3" id="KW-0479">Metal-binding</keyword>
<evidence type="ECO:0000259" key="9">
    <source>
        <dbReference type="Pfam" id="PF13705"/>
    </source>
</evidence>
<keyword evidence="5" id="KW-0862">Zinc</keyword>
<organism evidence="10 11">
    <name type="scientific">Baryphthengus martii</name>
    <name type="common">Rufous motmot</name>
    <dbReference type="NCBI Taxonomy" id="176943"/>
    <lineage>
        <taxon>Eukaryota</taxon>
        <taxon>Metazoa</taxon>
        <taxon>Chordata</taxon>
        <taxon>Craniata</taxon>
        <taxon>Vertebrata</taxon>
        <taxon>Euteleostomi</taxon>
        <taxon>Archelosauria</taxon>
        <taxon>Archosauria</taxon>
        <taxon>Dinosauria</taxon>
        <taxon>Saurischia</taxon>
        <taxon>Theropoda</taxon>
        <taxon>Coelurosauria</taxon>
        <taxon>Aves</taxon>
        <taxon>Neognathae</taxon>
        <taxon>Neoaves</taxon>
        <taxon>Telluraves</taxon>
        <taxon>Coraciimorphae</taxon>
        <taxon>Coraciiformes</taxon>
        <taxon>Momotidae</taxon>
        <taxon>Baryphthengus</taxon>
    </lineage>
</organism>
<keyword evidence="11" id="KW-1185">Reference proteome</keyword>
<comment type="caution">
    <text evidence="10">The sequence shown here is derived from an EMBL/GenBank/DDBJ whole genome shotgun (WGS) entry which is preliminary data.</text>
</comment>
<keyword evidence="6 8" id="KW-1133">Transmembrane helix</keyword>
<feature type="non-terminal residue" evidence="10">
    <location>
        <position position="173"/>
    </location>
</feature>
<dbReference type="PANTHER" id="PTHR22763:SF164">
    <property type="entry name" value="RING FINGER PROTEIN 145-LIKE"/>
    <property type="match status" value="1"/>
</dbReference>
<name>A0A7K9E858_BARMA</name>
<dbReference type="OrthoDB" id="4752984at2759"/>
<evidence type="ECO:0000256" key="3">
    <source>
        <dbReference type="ARBA" id="ARBA00022723"/>
    </source>
</evidence>
<evidence type="ECO:0000313" key="11">
    <source>
        <dbReference type="Proteomes" id="UP000578343"/>
    </source>
</evidence>
<dbReference type="GO" id="GO:0061630">
    <property type="term" value="F:ubiquitin protein ligase activity"/>
    <property type="evidence" value="ECO:0007669"/>
    <property type="project" value="TreeGrafter"/>
</dbReference>
<evidence type="ECO:0000256" key="1">
    <source>
        <dbReference type="ARBA" id="ARBA00004141"/>
    </source>
</evidence>
<dbReference type="InterPro" id="IPR050731">
    <property type="entry name" value="HRD1_E3_ubiq-ligases"/>
</dbReference>
<dbReference type="Pfam" id="PF13705">
    <property type="entry name" value="TRC8_N"/>
    <property type="match status" value="1"/>
</dbReference>
<feature type="domain" description="TRC8-like N-terminal" evidence="9">
    <location>
        <begin position="6"/>
        <end position="169"/>
    </location>
</feature>
<dbReference type="PANTHER" id="PTHR22763">
    <property type="entry name" value="RING ZINC FINGER PROTEIN"/>
    <property type="match status" value="1"/>
</dbReference>